<reference evidence="4" key="1">
    <citation type="submission" date="2023-01" db="EMBL/GenBank/DDBJ databases">
        <title>Genome analysis of 13 Lactobacillus isolated from gut of wild boar.</title>
        <authorList>
            <person name="Papp P."/>
            <person name="Libisch B."/>
            <person name="Nagy T."/>
            <person name="Olasz F."/>
        </authorList>
    </citation>
    <scope>NUCLEOTIDE SEQUENCE</scope>
    <source>
        <strain evidence="4">F146</strain>
    </source>
</reference>
<dbReference type="EMBL" id="JAQONE010000023">
    <property type="protein sequence ID" value="MDC2830168.1"/>
    <property type="molecule type" value="Genomic_DNA"/>
</dbReference>
<sequence length="130" mass="15406">MKNLQSQRTDKMIRDAFIALLKQKDFKNITVTQIAQKAMINRQTFYCYYSDKYDLADQLTEKALGMFEELIEQRWQSIHDRISLVDFLKISQKDQQPLFGQIISEERDLFLTMLNLQVDNQSLCKKCSKV</sequence>
<dbReference type="InterPro" id="IPR009057">
    <property type="entry name" value="Homeodomain-like_sf"/>
</dbReference>
<dbReference type="InterPro" id="IPR001647">
    <property type="entry name" value="HTH_TetR"/>
</dbReference>
<feature type="domain" description="HTH tetR-type" evidence="3">
    <location>
        <begin position="7"/>
        <end position="67"/>
    </location>
</feature>
<dbReference type="Pfam" id="PF00440">
    <property type="entry name" value="TetR_N"/>
    <property type="match status" value="1"/>
</dbReference>
<dbReference type="SUPFAM" id="SSF46689">
    <property type="entry name" value="Homeodomain-like"/>
    <property type="match status" value="1"/>
</dbReference>
<dbReference type="Proteomes" id="UP001220670">
    <property type="component" value="Unassembled WGS sequence"/>
</dbReference>
<dbReference type="PANTHER" id="PTHR43479">
    <property type="entry name" value="ACREF/ENVCD OPERON REPRESSOR-RELATED"/>
    <property type="match status" value="1"/>
</dbReference>
<evidence type="ECO:0000256" key="2">
    <source>
        <dbReference type="PROSITE-ProRule" id="PRU00335"/>
    </source>
</evidence>
<organism evidence="4 5">
    <name type="scientific">Limosilactobacillus mucosae</name>
    <name type="common">Lactobacillus mucosae</name>
    <dbReference type="NCBI Taxonomy" id="97478"/>
    <lineage>
        <taxon>Bacteria</taxon>
        <taxon>Bacillati</taxon>
        <taxon>Bacillota</taxon>
        <taxon>Bacilli</taxon>
        <taxon>Lactobacillales</taxon>
        <taxon>Lactobacillaceae</taxon>
        <taxon>Limosilactobacillus</taxon>
    </lineage>
</organism>
<dbReference type="GO" id="GO:0003677">
    <property type="term" value="F:DNA binding"/>
    <property type="evidence" value="ECO:0007669"/>
    <property type="project" value="UniProtKB-UniRule"/>
</dbReference>
<feature type="DNA-binding region" description="H-T-H motif" evidence="2">
    <location>
        <begin position="30"/>
        <end position="49"/>
    </location>
</feature>
<dbReference type="Gene3D" id="1.10.357.10">
    <property type="entry name" value="Tetracycline Repressor, domain 2"/>
    <property type="match status" value="1"/>
</dbReference>
<dbReference type="PANTHER" id="PTHR43479:SF7">
    <property type="entry name" value="TETR-FAMILY TRANSCRIPTIONAL REGULATOR"/>
    <property type="match status" value="1"/>
</dbReference>
<dbReference type="PROSITE" id="PS50977">
    <property type="entry name" value="HTH_TETR_2"/>
    <property type="match status" value="1"/>
</dbReference>
<evidence type="ECO:0000256" key="1">
    <source>
        <dbReference type="ARBA" id="ARBA00023125"/>
    </source>
</evidence>
<proteinExistence type="predicted"/>
<dbReference type="InterPro" id="IPR050624">
    <property type="entry name" value="HTH-type_Tx_Regulator"/>
</dbReference>
<dbReference type="AlphaFoldDB" id="A0AAJ1HT23"/>
<evidence type="ECO:0000259" key="3">
    <source>
        <dbReference type="PROSITE" id="PS50977"/>
    </source>
</evidence>
<keyword evidence="1 2" id="KW-0238">DNA-binding</keyword>
<protein>
    <submittedName>
        <fullName evidence="4">TetR family transcriptional regulator</fullName>
    </submittedName>
</protein>
<gene>
    <name evidence="4" type="ORF">PO250_07660</name>
</gene>
<comment type="caution">
    <text evidence="4">The sequence shown here is derived from an EMBL/GenBank/DDBJ whole genome shotgun (WGS) entry which is preliminary data.</text>
</comment>
<dbReference type="RefSeq" id="WP_272209252.1">
    <property type="nucleotide sequence ID" value="NZ_JAQOMW010000021.1"/>
</dbReference>
<accession>A0AAJ1HT23</accession>
<evidence type="ECO:0000313" key="5">
    <source>
        <dbReference type="Proteomes" id="UP001220670"/>
    </source>
</evidence>
<evidence type="ECO:0000313" key="4">
    <source>
        <dbReference type="EMBL" id="MDC2830168.1"/>
    </source>
</evidence>
<name>A0AAJ1HT23_LIMMU</name>